<reference evidence="2" key="2">
    <citation type="submission" date="2016-11" db="EMBL/GenBank/DDBJ databases">
        <authorList>
            <person name="Varghese N."/>
            <person name="Submissions S."/>
        </authorList>
    </citation>
    <scope>NUCLEOTIDE SEQUENCE</scope>
    <source>
        <strain evidence="2">DSM 4029</strain>
    </source>
</reference>
<protein>
    <submittedName>
        <fullName evidence="1">DUF1273 family protein</fullName>
    </submittedName>
</protein>
<dbReference type="Proteomes" id="UP000184089">
    <property type="component" value="Unassembled WGS sequence"/>
</dbReference>
<dbReference type="EMBL" id="WWVX01000001">
    <property type="protein sequence ID" value="MZL68175.1"/>
    <property type="molecule type" value="Genomic_DNA"/>
</dbReference>
<evidence type="ECO:0000313" key="2">
    <source>
        <dbReference type="EMBL" id="SHG19970.1"/>
    </source>
</evidence>
<dbReference type="PANTHER" id="PTHR38440:SF1">
    <property type="entry name" value="UPF0398 PROTEIN SPR0331"/>
    <property type="match status" value="1"/>
</dbReference>
<dbReference type="RefSeq" id="WP_021660565.1">
    <property type="nucleotide sequence ID" value="NZ_FQVY01000002.1"/>
</dbReference>
<accession>A0AAQ1MDS1</accession>
<dbReference type="PANTHER" id="PTHR38440">
    <property type="entry name" value="UPF0398 PROTEIN YPSA"/>
    <property type="match status" value="1"/>
</dbReference>
<dbReference type="AlphaFoldDB" id="A0AAQ1MDS1"/>
<keyword evidence="4" id="KW-1185">Reference proteome</keyword>
<evidence type="ECO:0000313" key="4">
    <source>
        <dbReference type="Proteomes" id="UP000474718"/>
    </source>
</evidence>
<dbReference type="InterPro" id="IPR010697">
    <property type="entry name" value="YspA"/>
</dbReference>
<evidence type="ECO:0000313" key="1">
    <source>
        <dbReference type="EMBL" id="MZL68175.1"/>
    </source>
</evidence>
<evidence type="ECO:0000313" key="3">
    <source>
        <dbReference type="Proteomes" id="UP000184089"/>
    </source>
</evidence>
<organism evidence="2 3">
    <name type="scientific">Bittarella massiliensis</name>
    <name type="common">ex Durand et al. 2017</name>
    <dbReference type="NCBI Taxonomy" id="1720313"/>
    <lineage>
        <taxon>Bacteria</taxon>
        <taxon>Bacillati</taxon>
        <taxon>Bacillota</taxon>
        <taxon>Clostridia</taxon>
        <taxon>Eubacteriales</taxon>
        <taxon>Oscillospiraceae</taxon>
        <taxon>Bittarella (ex Durand et al. 2017)</taxon>
    </lineage>
</organism>
<dbReference type="EMBL" id="FQVY01000002">
    <property type="protein sequence ID" value="SHG19970.1"/>
    <property type="molecule type" value="Genomic_DNA"/>
</dbReference>
<name>A0AAQ1MDS1_9FIRM</name>
<proteinExistence type="predicted"/>
<dbReference type="Gene3D" id="3.40.50.450">
    <property type="match status" value="1"/>
</dbReference>
<sequence>MNPSIDPAEAVAFSGYRPDKFPFPYTPDSQAYRSLREALYRAVTTACQRGQRTFLCGMAVGFDTLAGLQVLRARGAGYGARLVCAVPYAGVADRWPRPDRYAFDHLCREAGEVITLSPRYFSGCFHARNRWLVDHAGLLICYHCGVPGGTAYTVRYAKSRGLPIQNLAEEGPEQLTLAL</sequence>
<reference evidence="3" key="1">
    <citation type="submission" date="2016-11" db="EMBL/GenBank/DDBJ databases">
        <authorList>
            <person name="Jaros S."/>
            <person name="Januszkiewicz K."/>
            <person name="Wedrychowicz H."/>
        </authorList>
    </citation>
    <scope>NUCLEOTIDE SEQUENCE [LARGE SCALE GENOMIC DNA]</scope>
    <source>
        <strain evidence="3">DSM 4029</strain>
    </source>
</reference>
<comment type="caution">
    <text evidence="2">The sequence shown here is derived from an EMBL/GenBank/DDBJ whole genome shotgun (WGS) entry which is preliminary data.</text>
</comment>
<reference evidence="1 4" key="3">
    <citation type="journal article" date="2019" name="Nat. Med.">
        <title>A library of human gut bacterial isolates paired with longitudinal multiomics data enables mechanistic microbiome research.</title>
        <authorList>
            <person name="Poyet M."/>
            <person name="Groussin M."/>
            <person name="Gibbons S.M."/>
            <person name="Avila-Pacheco J."/>
            <person name="Jiang X."/>
            <person name="Kearney S.M."/>
            <person name="Perrotta A.R."/>
            <person name="Berdy B."/>
            <person name="Zhao S."/>
            <person name="Lieberman T.D."/>
            <person name="Swanson P.K."/>
            <person name="Smith M."/>
            <person name="Roesemann S."/>
            <person name="Alexander J.E."/>
            <person name="Rich S.A."/>
            <person name="Livny J."/>
            <person name="Vlamakis H."/>
            <person name="Clish C."/>
            <person name="Bullock K."/>
            <person name="Deik A."/>
            <person name="Scott J."/>
            <person name="Pierce K.A."/>
            <person name="Xavier R.J."/>
            <person name="Alm E.J."/>
        </authorList>
    </citation>
    <scope>NUCLEOTIDE SEQUENCE [LARGE SCALE GENOMIC DNA]</scope>
    <source>
        <strain evidence="1 4">BIOML-A2</strain>
    </source>
</reference>
<dbReference type="Proteomes" id="UP000474718">
    <property type="component" value="Unassembled WGS sequence"/>
</dbReference>
<dbReference type="SUPFAM" id="SSF102405">
    <property type="entry name" value="MCP/YpsA-like"/>
    <property type="match status" value="1"/>
</dbReference>
<gene>
    <name evidence="1" type="ORF">GT747_00100</name>
    <name evidence="2" type="ORF">SAMN05444424_1843</name>
</gene>
<dbReference type="Pfam" id="PF06908">
    <property type="entry name" value="YpsA"/>
    <property type="match status" value="1"/>
</dbReference>